<sequence length="187" mass="21595">METSLKLNWRKIGRSAWEFFKTLIIAFILAQLIMVSVAQAFQVEQYSMEPTLLPRDRVLVDKFFYRLRQPRHGDVIVLRYPLNTQRNYIKRIVGLPGDVLLIKDGKLNVNGQQTNEPYINGTPQGNYGPFMVPDDSVFVMGDNRNNSEDSRAFGALKKEFIVGQALLIYWPLTRVRVLASRFADNRQ</sequence>
<keyword evidence="7" id="KW-0645">Protease</keyword>
<dbReference type="AlphaFoldDB" id="A0A537KU13"/>
<dbReference type="GO" id="GO:0005886">
    <property type="term" value="C:plasma membrane"/>
    <property type="evidence" value="ECO:0007669"/>
    <property type="project" value="UniProtKB-SubCell"/>
</dbReference>
<evidence type="ECO:0000256" key="7">
    <source>
        <dbReference type="RuleBase" id="RU362042"/>
    </source>
</evidence>
<dbReference type="InterPro" id="IPR019758">
    <property type="entry name" value="Pept_S26A_signal_pept_1_CS"/>
</dbReference>
<keyword evidence="5 7" id="KW-0378">Hydrolase</keyword>
<dbReference type="GO" id="GO:0006465">
    <property type="term" value="P:signal peptide processing"/>
    <property type="evidence" value="ECO:0007669"/>
    <property type="project" value="InterPro"/>
</dbReference>
<dbReference type="InterPro" id="IPR019533">
    <property type="entry name" value="Peptidase_S26"/>
</dbReference>
<dbReference type="EC" id="3.4.21.89" evidence="4 7"/>
<evidence type="ECO:0000259" key="8">
    <source>
        <dbReference type="Pfam" id="PF10502"/>
    </source>
</evidence>
<dbReference type="GO" id="GO:0009003">
    <property type="term" value="F:signal peptidase activity"/>
    <property type="evidence" value="ECO:0007669"/>
    <property type="project" value="UniProtKB-EC"/>
</dbReference>
<evidence type="ECO:0000256" key="5">
    <source>
        <dbReference type="ARBA" id="ARBA00022801"/>
    </source>
</evidence>
<dbReference type="PRINTS" id="PR00727">
    <property type="entry name" value="LEADERPTASE"/>
</dbReference>
<reference evidence="9 10" key="1">
    <citation type="journal article" date="2019" name="Nat. Microbiol.">
        <title>Mediterranean grassland soil C-N compound turnover is dependent on rainfall and depth, and is mediated by genomically divergent microorganisms.</title>
        <authorList>
            <person name="Diamond S."/>
            <person name="Andeer P.F."/>
            <person name="Li Z."/>
            <person name="Crits-Christoph A."/>
            <person name="Burstein D."/>
            <person name="Anantharaman K."/>
            <person name="Lane K.R."/>
            <person name="Thomas B.C."/>
            <person name="Pan C."/>
            <person name="Northen T.R."/>
            <person name="Banfield J.F."/>
        </authorList>
    </citation>
    <scope>NUCLEOTIDE SEQUENCE [LARGE SCALE GENOMIC DNA]</scope>
    <source>
        <strain evidence="9">NP_2</strain>
    </source>
</reference>
<dbReference type="PROSITE" id="PS00760">
    <property type="entry name" value="SPASE_I_2"/>
    <property type="match status" value="1"/>
</dbReference>
<evidence type="ECO:0000256" key="6">
    <source>
        <dbReference type="PIRSR" id="PIRSR600223-1"/>
    </source>
</evidence>
<dbReference type="EMBL" id="VBAJ01000378">
    <property type="protein sequence ID" value="TMI99233.1"/>
    <property type="molecule type" value="Genomic_DNA"/>
</dbReference>
<dbReference type="Proteomes" id="UP000318661">
    <property type="component" value="Unassembled WGS sequence"/>
</dbReference>
<feature type="domain" description="Peptidase S26" evidence="8">
    <location>
        <begin position="17"/>
        <end position="170"/>
    </location>
</feature>
<organism evidence="9 10">
    <name type="scientific">Candidatus Segetimicrobium genomatis</name>
    <dbReference type="NCBI Taxonomy" id="2569760"/>
    <lineage>
        <taxon>Bacteria</taxon>
        <taxon>Bacillati</taxon>
        <taxon>Candidatus Sysuimicrobiota</taxon>
        <taxon>Candidatus Sysuimicrobiia</taxon>
        <taxon>Candidatus Sysuimicrobiales</taxon>
        <taxon>Candidatus Segetimicrobiaceae</taxon>
        <taxon>Candidatus Segetimicrobium</taxon>
    </lineage>
</organism>
<proteinExistence type="inferred from homology"/>
<protein>
    <recommendedName>
        <fullName evidence="4 7">Signal peptidase I</fullName>
        <ecNumber evidence="4 7">3.4.21.89</ecNumber>
    </recommendedName>
</protein>
<evidence type="ECO:0000313" key="9">
    <source>
        <dbReference type="EMBL" id="TMI99233.1"/>
    </source>
</evidence>
<comment type="subcellular location">
    <subcellularLocation>
        <location evidence="2">Cell membrane</location>
        <topology evidence="2">Single-pass type II membrane protein</topology>
    </subcellularLocation>
    <subcellularLocation>
        <location evidence="7">Membrane</location>
        <topology evidence="7">Single-pass type II membrane protein</topology>
    </subcellularLocation>
</comment>
<evidence type="ECO:0000256" key="1">
    <source>
        <dbReference type="ARBA" id="ARBA00000677"/>
    </source>
</evidence>
<dbReference type="InterPro" id="IPR000223">
    <property type="entry name" value="Pept_S26A_signal_pept_1"/>
</dbReference>
<dbReference type="InterPro" id="IPR019757">
    <property type="entry name" value="Pept_S26A_signal_pept_1_Lys-AS"/>
</dbReference>
<dbReference type="PANTHER" id="PTHR43390:SF1">
    <property type="entry name" value="CHLOROPLAST PROCESSING PEPTIDASE"/>
    <property type="match status" value="1"/>
</dbReference>
<comment type="caution">
    <text evidence="9">The sequence shown here is derived from an EMBL/GenBank/DDBJ whole genome shotgun (WGS) entry which is preliminary data.</text>
</comment>
<dbReference type="SUPFAM" id="SSF51306">
    <property type="entry name" value="LexA/Signal peptidase"/>
    <property type="match status" value="1"/>
</dbReference>
<comment type="catalytic activity">
    <reaction evidence="1 7">
        <text>Cleavage of hydrophobic, N-terminal signal or leader sequences from secreted and periplasmic proteins.</text>
        <dbReference type="EC" id="3.4.21.89"/>
    </reaction>
</comment>
<evidence type="ECO:0000256" key="4">
    <source>
        <dbReference type="ARBA" id="ARBA00013208"/>
    </source>
</evidence>
<feature type="active site" evidence="6">
    <location>
        <position position="47"/>
    </location>
</feature>
<comment type="similarity">
    <text evidence="3 7">Belongs to the peptidase S26 family.</text>
</comment>
<dbReference type="NCBIfam" id="TIGR02227">
    <property type="entry name" value="sigpep_I_bact"/>
    <property type="match status" value="1"/>
</dbReference>
<gene>
    <name evidence="9" type="primary">lepB</name>
    <name evidence="9" type="ORF">E6G99_13435</name>
</gene>
<evidence type="ECO:0000256" key="3">
    <source>
        <dbReference type="ARBA" id="ARBA00009370"/>
    </source>
</evidence>
<accession>A0A537KU13</accession>
<dbReference type="InterPro" id="IPR036286">
    <property type="entry name" value="LexA/Signal_pep-like_sf"/>
</dbReference>
<dbReference type="Gene3D" id="2.10.109.10">
    <property type="entry name" value="Umud Fragment, subunit A"/>
    <property type="match status" value="1"/>
</dbReference>
<name>A0A537KU13_9BACT</name>
<evidence type="ECO:0000256" key="2">
    <source>
        <dbReference type="ARBA" id="ARBA00004401"/>
    </source>
</evidence>
<dbReference type="PANTHER" id="PTHR43390">
    <property type="entry name" value="SIGNAL PEPTIDASE I"/>
    <property type="match status" value="1"/>
</dbReference>
<feature type="active site" evidence="6">
    <location>
        <position position="90"/>
    </location>
</feature>
<dbReference type="PROSITE" id="PS00761">
    <property type="entry name" value="SPASE_I_3"/>
    <property type="match status" value="1"/>
</dbReference>
<dbReference type="Pfam" id="PF10502">
    <property type="entry name" value="Peptidase_S26"/>
    <property type="match status" value="1"/>
</dbReference>
<evidence type="ECO:0000313" key="10">
    <source>
        <dbReference type="Proteomes" id="UP000318661"/>
    </source>
</evidence>
<dbReference type="GO" id="GO:0004252">
    <property type="term" value="F:serine-type endopeptidase activity"/>
    <property type="evidence" value="ECO:0007669"/>
    <property type="project" value="InterPro"/>
</dbReference>
<dbReference type="CDD" id="cd06530">
    <property type="entry name" value="S26_SPase_I"/>
    <property type="match status" value="1"/>
</dbReference>